<name>A0A3S5C5X0_BARVI</name>
<dbReference type="InterPro" id="IPR036869">
    <property type="entry name" value="J_dom_sf"/>
</dbReference>
<dbReference type="Pfam" id="PF00226">
    <property type="entry name" value="DnaJ"/>
    <property type="match status" value="1"/>
</dbReference>
<dbReference type="SUPFAM" id="SSF46565">
    <property type="entry name" value="Chaperone J-domain"/>
    <property type="match status" value="1"/>
</dbReference>
<dbReference type="EMBL" id="LR134529">
    <property type="protein sequence ID" value="VEJ44521.1"/>
    <property type="molecule type" value="Genomic_DNA"/>
</dbReference>
<protein>
    <submittedName>
        <fullName evidence="3">Heat shock protein J</fullName>
    </submittedName>
</protein>
<dbReference type="AlphaFoldDB" id="A0A3S5C5X0"/>
<gene>
    <name evidence="3" type="primary">dnaJ_1</name>
    <name evidence="3" type="ORF">NCTC12905_00157</name>
</gene>
<dbReference type="PANTHER" id="PTHR44145">
    <property type="entry name" value="DNAJ HOMOLOG SUBFAMILY A MEMBER 3, MITOCHONDRIAL"/>
    <property type="match status" value="1"/>
</dbReference>
<keyword evidence="1" id="KW-0143">Chaperone</keyword>
<organism evidence="3 4">
    <name type="scientific">Bartonella vinsonii</name>
    <name type="common">Rochalimaea vinsonii</name>
    <dbReference type="NCBI Taxonomy" id="33047"/>
    <lineage>
        <taxon>Bacteria</taxon>
        <taxon>Pseudomonadati</taxon>
        <taxon>Pseudomonadota</taxon>
        <taxon>Alphaproteobacteria</taxon>
        <taxon>Hyphomicrobiales</taxon>
        <taxon>Bartonellaceae</taxon>
        <taxon>Bartonella</taxon>
    </lineage>
</organism>
<dbReference type="CDD" id="cd06257">
    <property type="entry name" value="DnaJ"/>
    <property type="match status" value="1"/>
</dbReference>
<evidence type="ECO:0000313" key="3">
    <source>
        <dbReference type="EMBL" id="VEJ44521.1"/>
    </source>
</evidence>
<feature type="domain" description="J" evidence="2">
    <location>
        <begin position="183"/>
        <end position="240"/>
    </location>
</feature>
<evidence type="ECO:0000259" key="2">
    <source>
        <dbReference type="PROSITE" id="PS50076"/>
    </source>
</evidence>
<dbReference type="InterPro" id="IPR051938">
    <property type="entry name" value="Apopto_cytoskel_mod"/>
</dbReference>
<dbReference type="STRING" id="1094497.BVwin_14390"/>
<reference evidence="3 4" key="1">
    <citation type="submission" date="2018-12" db="EMBL/GenBank/DDBJ databases">
        <authorList>
            <consortium name="Pathogen Informatics"/>
        </authorList>
    </citation>
    <scope>NUCLEOTIDE SEQUENCE [LARGE SCALE GENOMIC DNA]</scope>
    <source>
        <strain evidence="3 4">NCTC12905</strain>
    </source>
</reference>
<evidence type="ECO:0000256" key="1">
    <source>
        <dbReference type="ARBA" id="ARBA00023186"/>
    </source>
</evidence>
<dbReference type="PRINTS" id="PR00625">
    <property type="entry name" value="JDOMAIN"/>
</dbReference>
<dbReference type="PROSITE" id="PS50076">
    <property type="entry name" value="DNAJ_2"/>
    <property type="match status" value="1"/>
</dbReference>
<dbReference type="Gene3D" id="1.10.287.110">
    <property type="entry name" value="DnaJ domain"/>
    <property type="match status" value="1"/>
</dbReference>
<dbReference type="PANTHER" id="PTHR44145:SF3">
    <property type="entry name" value="DNAJ HOMOLOG SUBFAMILY A MEMBER 3, MITOCHONDRIAL"/>
    <property type="match status" value="1"/>
</dbReference>
<keyword evidence="3" id="KW-0346">Stress response</keyword>
<evidence type="ECO:0000313" key="4">
    <source>
        <dbReference type="Proteomes" id="UP000274201"/>
    </source>
</evidence>
<proteinExistence type="predicted"/>
<dbReference type="InterPro" id="IPR001623">
    <property type="entry name" value="DnaJ_domain"/>
</dbReference>
<sequence>MNARVSLLHYQRECENKFFKSQFLSNQLILHKPKGMVTTSKLFDSIRISSQKKGQAESQAQQCQWEGCEKAGAHKAPAGRNHEGQYLYFCIEHVRAYNKNFNYFSGLSDKDIAKFQKDALTGHRPTWPTDFSNGTSKKTAAHYAQIRSGTAAYQNRMRDPFALFTQRHSTRSFSRKLKPLEAKAFDTLGLPANASSEDIKAKYKELVKKHHPDSNGGNRSSEERFRDVLHAYNLLKKSGLC</sequence>
<dbReference type="SMART" id="SM00271">
    <property type="entry name" value="DnaJ"/>
    <property type="match status" value="1"/>
</dbReference>
<dbReference type="Proteomes" id="UP000274201">
    <property type="component" value="Chromosome"/>
</dbReference>
<accession>A0A3S5C5X0</accession>